<gene>
    <name evidence="2" type="ORF">HETIRDRAFT_322307</name>
</gene>
<dbReference type="RefSeq" id="XP_009548607.1">
    <property type="nucleotide sequence ID" value="XM_009550312.1"/>
</dbReference>
<dbReference type="InterPro" id="IPR011008">
    <property type="entry name" value="Dimeric_a/b-barrel"/>
</dbReference>
<dbReference type="eggNOG" id="ENOG502S8X0">
    <property type="taxonomic scope" value="Eukaryota"/>
</dbReference>
<feature type="domain" description="YCII-related" evidence="1">
    <location>
        <begin position="18"/>
        <end position="103"/>
    </location>
</feature>
<organism evidence="2 3">
    <name type="scientific">Heterobasidion irregulare (strain TC 32-1)</name>
    <dbReference type="NCBI Taxonomy" id="747525"/>
    <lineage>
        <taxon>Eukaryota</taxon>
        <taxon>Fungi</taxon>
        <taxon>Dikarya</taxon>
        <taxon>Basidiomycota</taxon>
        <taxon>Agaricomycotina</taxon>
        <taxon>Agaricomycetes</taxon>
        <taxon>Russulales</taxon>
        <taxon>Bondarzewiaceae</taxon>
        <taxon>Heterobasidion</taxon>
        <taxon>Heterobasidion annosum species complex</taxon>
    </lineage>
</organism>
<dbReference type="Pfam" id="PF03795">
    <property type="entry name" value="YCII"/>
    <property type="match status" value="1"/>
</dbReference>
<protein>
    <recommendedName>
        <fullName evidence="1">YCII-related domain-containing protein</fullName>
    </recommendedName>
</protein>
<accession>W4K2N1</accession>
<dbReference type="KEGG" id="hir:HETIRDRAFT_322307"/>
<proteinExistence type="predicted"/>
<dbReference type="InterPro" id="IPR005545">
    <property type="entry name" value="YCII"/>
</dbReference>
<dbReference type="SUPFAM" id="SSF54909">
    <property type="entry name" value="Dimeric alpha+beta barrel"/>
    <property type="match status" value="1"/>
</dbReference>
<dbReference type="PANTHER" id="PTHR33606">
    <property type="entry name" value="PROTEIN YCII"/>
    <property type="match status" value="1"/>
</dbReference>
<dbReference type="HOGENOM" id="CLU_110355_2_1_1"/>
<dbReference type="PANTHER" id="PTHR33606:SF3">
    <property type="entry name" value="PROTEIN YCII"/>
    <property type="match status" value="1"/>
</dbReference>
<dbReference type="InterPro" id="IPR051807">
    <property type="entry name" value="Sec-metab_biosynth-assoc"/>
</dbReference>
<dbReference type="OrthoDB" id="5519740at2759"/>
<dbReference type="Proteomes" id="UP000030671">
    <property type="component" value="Unassembled WGS sequence"/>
</dbReference>
<evidence type="ECO:0000313" key="3">
    <source>
        <dbReference type="Proteomes" id="UP000030671"/>
    </source>
</evidence>
<evidence type="ECO:0000259" key="1">
    <source>
        <dbReference type="Pfam" id="PF03795"/>
    </source>
</evidence>
<evidence type="ECO:0000313" key="2">
    <source>
        <dbReference type="EMBL" id="ETW80083.1"/>
    </source>
</evidence>
<dbReference type="STRING" id="747525.W4K2N1"/>
<reference evidence="2 3" key="1">
    <citation type="journal article" date="2012" name="New Phytol.">
        <title>Insight into trade-off between wood decay and parasitism from the genome of a fungal forest pathogen.</title>
        <authorList>
            <person name="Olson A."/>
            <person name="Aerts A."/>
            <person name="Asiegbu F."/>
            <person name="Belbahri L."/>
            <person name="Bouzid O."/>
            <person name="Broberg A."/>
            <person name="Canback B."/>
            <person name="Coutinho P.M."/>
            <person name="Cullen D."/>
            <person name="Dalman K."/>
            <person name="Deflorio G."/>
            <person name="van Diepen L.T."/>
            <person name="Dunand C."/>
            <person name="Duplessis S."/>
            <person name="Durling M."/>
            <person name="Gonthier P."/>
            <person name="Grimwood J."/>
            <person name="Fossdal C.G."/>
            <person name="Hansson D."/>
            <person name="Henrissat B."/>
            <person name="Hietala A."/>
            <person name="Himmelstrand K."/>
            <person name="Hoffmeister D."/>
            <person name="Hogberg N."/>
            <person name="James T.Y."/>
            <person name="Karlsson M."/>
            <person name="Kohler A."/>
            <person name="Kues U."/>
            <person name="Lee Y.H."/>
            <person name="Lin Y.C."/>
            <person name="Lind M."/>
            <person name="Lindquist E."/>
            <person name="Lombard V."/>
            <person name="Lucas S."/>
            <person name="Lunden K."/>
            <person name="Morin E."/>
            <person name="Murat C."/>
            <person name="Park J."/>
            <person name="Raffaello T."/>
            <person name="Rouze P."/>
            <person name="Salamov A."/>
            <person name="Schmutz J."/>
            <person name="Solheim H."/>
            <person name="Stahlberg J."/>
            <person name="Velez H."/>
            <person name="de Vries R.P."/>
            <person name="Wiebenga A."/>
            <person name="Woodward S."/>
            <person name="Yakovlev I."/>
            <person name="Garbelotto M."/>
            <person name="Martin F."/>
            <person name="Grigoriev I.V."/>
            <person name="Stenlid J."/>
        </authorList>
    </citation>
    <scope>NUCLEOTIDE SEQUENCE [LARGE SCALE GENOMIC DNA]</scope>
    <source>
        <strain evidence="2 3">TC 32-1</strain>
    </source>
</reference>
<dbReference type="Gene3D" id="3.30.70.1060">
    <property type="entry name" value="Dimeric alpha+beta barrel"/>
    <property type="match status" value="1"/>
</dbReference>
<keyword evidence="3" id="KW-1185">Reference proteome</keyword>
<dbReference type="EMBL" id="KI925460">
    <property type="protein sequence ID" value="ETW80083.1"/>
    <property type="molecule type" value="Genomic_DNA"/>
</dbReference>
<dbReference type="InParanoid" id="W4K2N1"/>
<sequence>MSSTTPVKHTFIVYAPDKTDPGANARRLAVRPAHIERAATMKQEGYMKLGGAILTPESIASESAEKKMTGSVLFFHAETIDKVRKTVESDVYYTSNVWDVEKIVIAPYAIAGGSQWP</sequence>
<dbReference type="GeneID" id="20670837"/>
<dbReference type="AlphaFoldDB" id="W4K2N1"/>
<name>W4K2N1_HETIT</name>